<feature type="domain" description="Nucleotide modification associated" evidence="1">
    <location>
        <begin position="4"/>
        <end position="190"/>
    </location>
</feature>
<dbReference type="Pfam" id="PF18753">
    <property type="entry name" value="Nmad2"/>
    <property type="match status" value="1"/>
</dbReference>
<dbReference type="EMBL" id="LAZR01000656">
    <property type="protein sequence ID" value="KKN61490.1"/>
    <property type="molecule type" value="Genomic_DNA"/>
</dbReference>
<dbReference type="InterPro" id="IPR041180">
    <property type="entry name" value="Nmad2"/>
</dbReference>
<evidence type="ECO:0000313" key="2">
    <source>
        <dbReference type="EMBL" id="KKN61490.1"/>
    </source>
</evidence>
<accession>A0A0F9RYF9</accession>
<dbReference type="AlphaFoldDB" id="A0A0F9RYF9"/>
<reference evidence="2" key="1">
    <citation type="journal article" date="2015" name="Nature">
        <title>Complex archaea that bridge the gap between prokaryotes and eukaryotes.</title>
        <authorList>
            <person name="Spang A."/>
            <person name="Saw J.H."/>
            <person name="Jorgensen S.L."/>
            <person name="Zaremba-Niedzwiedzka K."/>
            <person name="Martijn J."/>
            <person name="Lind A.E."/>
            <person name="van Eijk R."/>
            <person name="Schleper C."/>
            <person name="Guy L."/>
            <person name="Ettema T.J."/>
        </authorList>
    </citation>
    <scope>NUCLEOTIDE SEQUENCE</scope>
</reference>
<protein>
    <recommendedName>
        <fullName evidence="1">Nucleotide modification associated domain-containing protein</fullName>
    </recommendedName>
</protein>
<evidence type="ECO:0000259" key="1">
    <source>
        <dbReference type="Pfam" id="PF18753"/>
    </source>
</evidence>
<comment type="caution">
    <text evidence="2">The sequence shown here is derived from an EMBL/GenBank/DDBJ whole genome shotgun (WGS) entry which is preliminary data.</text>
</comment>
<name>A0A0F9RYF9_9ZZZZ</name>
<gene>
    <name evidence="2" type="ORF">LCGC14_0521450</name>
</gene>
<sequence>MLLFCHIEVRDAGFAPNPFWKYLTLANCKPAIRRKANIGDWVIGLSPSKEENKIIYCMKVKEVMTFEDYYNDERFKIKRPIMNAKKDIYRKGDNIYPKINEGHIQLFSRHSHKDGSTNMKNKIRDLSGINVLISINFYYFGMNMIVNPFKFLRVGRGFTSKFNEDQIEELLSYLKNFKKGISGCPSNKWKKGDESWRIGL</sequence>
<organism evidence="2">
    <name type="scientific">marine sediment metagenome</name>
    <dbReference type="NCBI Taxonomy" id="412755"/>
    <lineage>
        <taxon>unclassified sequences</taxon>
        <taxon>metagenomes</taxon>
        <taxon>ecological metagenomes</taxon>
    </lineage>
</organism>
<proteinExistence type="predicted"/>